<evidence type="ECO:0000313" key="2">
    <source>
        <dbReference type="EMBL" id="RPA83319.1"/>
    </source>
</evidence>
<feature type="transmembrane region" description="Helical" evidence="1">
    <location>
        <begin position="53"/>
        <end position="73"/>
    </location>
</feature>
<gene>
    <name evidence="2" type="ORF">BJ508DRAFT_70800</name>
</gene>
<protein>
    <submittedName>
        <fullName evidence="2">Uncharacterized protein</fullName>
    </submittedName>
</protein>
<keyword evidence="1" id="KW-0472">Membrane</keyword>
<sequence>MFLMDLHAQSSFVLAEIHLFLVRFLIFVLLFIYTTAFPGGLCNATVGLFLSSLNIYSSCFSLNCLLSSPIYICPERYPHAGSCEVFGLSFDFGLPRLILFSCVCSSFWIIGVSGLVPFST</sequence>
<keyword evidence="1" id="KW-0812">Transmembrane</keyword>
<reference evidence="2 3" key="1">
    <citation type="journal article" date="2018" name="Nat. Ecol. Evol.">
        <title>Pezizomycetes genomes reveal the molecular basis of ectomycorrhizal truffle lifestyle.</title>
        <authorList>
            <person name="Murat C."/>
            <person name="Payen T."/>
            <person name="Noel B."/>
            <person name="Kuo A."/>
            <person name="Morin E."/>
            <person name="Chen J."/>
            <person name="Kohler A."/>
            <person name="Krizsan K."/>
            <person name="Balestrini R."/>
            <person name="Da Silva C."/>
            <person name="Montanini B."/>
            <person name="Hainaut M."/>
            <person name="Levati E."/>
            <person name="Barry K.W."/>
            <person name="Belfiori B."/>
            <person name="Cichocki N."/>
            <person name="Clum A."/>
            <person name="Dockter R.B."/>
            <person name="Fauchery L."/>
            <person name="Guy J."/>
            <person name="Iotti M."/>
            <person name="Le Tacon F."/>
            <person name="Lindquist E.A."/>
            <person name="Lipzen A."/>
            <person name="Malagnac F."/>
            <person name="Mello A."/>
            <person name="Molinier V."/>
            <person name="Miyauchi S."/>
            <person name="Poulain J."/>
            <person name="Riccioni C."/>
            <person name="Rubini A."/>
            <person name="Sitrit Y."/>
            <person name="Splivallo R."/>
            <person name="Traeger S."/>
            <person name="Wang M."/>
            <person name="Zifcakova L."/>
            <person name="Wipf D."/>
            <person name="Zambonelli A."/>
            <person name="Paolocci F."/>
            <person name="Nowrousian M."/>
            <person name="Ottonello S."/>
            <person name="Baldrian P."/>
            <person name="Spatafora J.W."/>
            <person name="Henrissat B."/>
            <person name="Nagy L.G."/>
            <person name="Aury J.M."/>
            <person name="Wincker P."/>
            <person name="Grigoriev I.V."/>
            <person name="Bonfante P."/>
            <person name="Martin F.M."/>
        </authorList>
    </citation>
    <scope>NUCLEOTIDE SEQUENCE [LARGE SCALE GENOMIC DNA]</scope>
    <source>
        <strain evidence="2 3">RN42</strain>
    </source>
</reference>
<keyword evidence="3" id="KW-1185">Reference proteome</keyword>
<name>A0A3N4IB53_ASCIM</name>
<evidence type="ECO:0000256" key="1">
    <source>
        <dbReference type="SAM" id="Phobius"/>
    </source>
</evidence>
<proteinExistence type="predicted"/>
<keyword evidence="1" id="KW-1133">Transmembrane helix</keyword>
<feature type="transmembrane region" description="Helical" evidence="1">
    <location>
        <begin position="12"/>
        <end position="33"/>
    </location>
</feature>
<accession>A0A3N4IB53</accession>
<organism evidence="2 3">
    <name type="scientific">Ascobolus immersus RN42</name>
    <dbReference type="NCBI Taxonomy" id="1160509"/>
    <lineage>
        <taxon>Eukaryota</taxon>
        <taxon>Fungi</taxon>
        <taxon>Dikarya</taxon>
        <taxon>Ascomycota</taxon>
        <taxon>Pezizomycotina</taxon>
        <taxon>Pezizomycetes</taxon>
        <taxon>Pezizales</taxon>
        <taxon>Ascobolaceae</taxon>
        <taxon>Ascobolus</taxon>
    </lineage>
</organism>
<dbReference type="EMBL" id="ML119665">
    <property type="protein sequence ID" value="RPA83319.1"/>
    <property type="molecule type" value="Genomic_DNA"/>
</dbReference>
<evidence type="ECO:0000313" key="3">
    <source>
        <dbReference type="Proteomes" id="UP000275078"/>
    </source>
</evidence>
<dbReference type="Proteomes" id="UP000275078">
    <property type="component" value="Unassembled WGS sequence"/>
</dbReference>
<dbReference type="AlphaFoldDB" id="A0A3N4IB53"/>
<feature type="transmembrane region" description="Helical" evidence="1">
    <location>
        <begin position="94"/>
        <end position="116"/>
    </location>
</feature>